<comment type="caution">
    <text evidence="11">The sequence shown here is derived from an EMBL/GenBank/DDBJ whole genome shotgun (WGS) entry which is preliminary data.</text>
</comment>
<keyword evidence="3 7" id="KW-0812">Transmembrane</keyword>
<feature type="domain" description="DOMON" evidence="9">
    <location>
        <begin position="62"/>
        <end position="152"/>
    </location>
</feature>
<keyword evidence="8" id="KW-0732">Signal</keyword>
<feature type="transmembrane region" description="Helical" evidence="7">
    <location>
        <begin position="324"/>
        <end position="345"/>
    </location>
</feature>
<dbReference type="GeneID" id="81594584"/>
<dbReference type="CDD" id="cd09630">
    <property type="entry name" value="CDH_like_cytochrome"/>
    <property type="match status" value="1"/>
</dbReference>
<feature type="transmembrane region" description="Helical" evidence="7">
    <location>
        <begin position="351"/>
        <end position="372"/>
    </location>
</feature>
<dbReference type="InterPro" id="IPR006593">
    <property type="entry name" value="Cyt_b561/ferric_Rdtase_TM"/>
</dbReference>
<dbReference type="SUPFAM" id="SSF49344">
    <property type="entry name" value="CBD9-like"/>
    <property type="match status" value="1"/>
</dbReference>
<dbReference type="Gene3D" id="1.20.120.1770">
    <property type="match status" value="1"/>
</dbReference>
<feature type="transmembrane region" description="Helical" evidence="7">
    <location>
        <begin position="285"/>
        <end position="304"/>
    </location>
</feature>
<evidence type="ECO:0000256" key="8">
    <source>
        <dbReference type="SAM" id="SignalP"/>
    </source>
</evidence>
<feature type="chain" id="PRO_5042030102" description="Cytochrome b561 domain-containing protein" evidence="8">
    <location>
        <begin position="18"/>
        <end position="380"/>
    </location>
</feature>
<evidence type="ECO:0000256" key="5">
    <source>
        <dbReference type="ARBA" id="ARBA00022989"/>
    </source>
</evidence>
<protein>
    <recommendedName>
        <fullName evidence="13">Cytochrome b561 domain-containing protein</fullName>
    </recommendedName>
</protein>
<evidence type="ECO:0000313" key="12">
    <source>
        <dbReference type="Proteomes" id="UP001213681"/>
    </source>
</evidence>
<dbReference type="SMART" id="SM00664">
    <property type="entry name" value="DoH"/>
    <property type="match status" value="1"/>
</dbReference>
<dbReference type="InterPro" id="IPR015920">
    <property type="entry name" value="Cellobiose_DH-like_cyt"/>
</dbReference>
<dbReference type="GO" id="GO:0016020">
    <property type="term" value="C:membrane"/>
    <property type="evidence" value="ECO:0007669"/>
    <property type="project" value="UniProtKB-SubCell"/>
</dbReference>
<feature type="transmembrane region" description="Helical" evidence="7">
    <location>
        <begin position="254"/>
        <end position="273"/>
    </location>
</feature>
<accession>A0AAD6CJF2</accession>
<reference evidence="11" key="2">
    <citation type="journal article" date="2023" name="IMA Fungus">
        <title>Comparative genomic study of the Penicillium genus elucidates a diverse pangenome and 15 lateral gene transfer events.</title>
        <authorList>
            <person name="Petersen C."/>
            <person name="Sorensen T."/>
            <person name="Nielsen M.R."/>
            <person name="Sondergaard T.E."/>
            <person name="Sorensen J.L."/>
            <person name="Fitzpatrick D.A."/>
            <person name="Frisvad J.C."/>
            <person name="Nielsen K.L."/>
        </authorList>
    </citation>
    <scope>NUCLEOTIDE SEQUENCE</scope>
    <source>
        <strain evidence="11">IBT 16125</strain>
    </source>
</reference>
<evidence type="ECO:0000256" key="7">
    <source>
        <dbReference type="SAM" id="Phobius"/>
    </source>
</evidence>
<evidence type="ECO:0000256" key="3">
    <source>
        <dbReference type="ARBA" id="ARBA00022692"/>
    </source>
</evidence>
<evidence type="ECO:0000256" key="6">
    <source>
        <dbReference type="ARBA" id="ARBA00023136"/>
    </source>
</evidence>
<dbReference type="CDD" id="cd08760">
    <property type="entry name" value="Cyt_b561_FRRS1_like"/>
    <property type="match status" value="1"/>
</dbReference>
<proteinExistence type="predicted"/>
<dbReference type="RefSeq" id="XP_056772108.1">
    <property type="nucleotide sequence ID" value="XM_056904341.1"/>
</dbReference>
<dbReference type="InterPro" id="IPR005018">
    <property type="entry name" value="DOMON_domain"/>
</dbReference>
<evidence type="ECO:0000259" key="9">
    <source>
        <dbReference type="SMART" id="SM00664"/>
    </source>
</evidence>
<gene>
    <name evidence="11" type="ORF">N7458_000947</name>
</gene>
<dbReference type="Gene3D" id="2.60.40.1210">
    <property type="entry name" value="Cellobiose dehydrogenase, cytochrome domain"/>
    <property type="match status" value="1"/>
</dbReference>
<name>A0AAD6CJF2_9EURO</name>
<evidence type="ECO:0000313" key="11">
    <source>
        <dbReference type="EMBL" id="KAJ5465261.1"/>
    </source>
</evidence>
<evidence type="ECO:0000259" key="10">
    <source>
        <dbReference type="SMART" id="SM00665"/>
    </source>
</evidence>
<keyword evidence="12" id="KW-1185">Reference proteome</keyword>
<keyword evidence="2" id="KW-0813">Transport</keyword>
<dbReference type="AlphaFoldDB" id="A0AAD6CJF2"/>
<dbReference type="PANTHER" id="PTHR47797">
    <property type="entry name" value="DEHYDROGENASE, PUTATIVE (AFU_ORTHOLOGUE AFUA_8G05805)-RELATED"/>
    <property type="match status" value="1"/>
</dbReference>
<reference evidence="11" key="1">
    <citation type="submission" date="2022-12" db="EMBL/GenBank/DDBJ databases">
        <authorList>
            <person name="Petersen C."/>
        </authorList>
    </citation>
    <scope>NUCLEOTIDE SEQUENCE</scope>
    <source>
        <strain evidence="11">IBT 16125</strain>
    </source>
</reference>
<evidence type="ECO:0000256" key="4">
    <source>
        <dbReference type="ARBA" id="ARBA00022982"/>
    </source>
</evidence>
<dbReference type="Pfam" id="PF16010">
    <property type="entry name" value="CDH-cyt"/>
    <property type="match status" value="1"/>
</dbReference>
<dbReference type="EMBL" id="JAPVEA010000001">
    <property type="protein sequence ID" value="KAJ5465261.1"/>
    <property type="molecule type" value="Genomic_DNA"/>
</dbReference>
<dbReference type="Proteomes" id="UP001213681">
    <property type="component" value="Unassembled WGS sequence"/>
</dbReference>
<feature type="domain" description="Cytochrome b561" evidence="10">
    <location>
        <begin position="219"/>
        <end position="341"/>
    </location>
</feature>
<dbReference type="PANTHER" id="PTHR47797:SF1">
    <property type="entry name" value="CYTOCHROME B561 DOMAIN-CONTAINING PROTEIN-RELATED"/>
    <property type="match status" value="1"/>
</dbReference>
<comment type="subcellular location">
    <subcellularLocation>
        <location evidence="1">Membrane</location>
    </subcellularLocation>
</comment>
<organism evidence="11 12">
    <name type="scientific">Penicillium daleae</name>
    <dbReference type="NCBI Taxonomy" id="63821"/>
    <lineage>
        <taxon>Eukaryota</taxon>
        <taxon>Fungi</taxon>
        <taxon>Dikarya</taxon>
        <taxon>Ascomycota</taxon>
        <taxon>Pezizomycotina</taxon>
        <taxon>Eurotiomycetes</taxon>
        <taxon>Eurotiomycetidae</taxon>
        <taxon>Eurotiales</taxon>
        <taxon>Aspergillaceae</taxon>
        <taxon>Penicillium</taxon>
    </lineage>
</organism>
<feature type="transmembrane region" description="Helical" evidence="7">
    <location>
        <begin position="222"/>
        <end position="242"/>
    </location>
</feature>
<evidence type="ECO:0008006" key="13">
    <source>
        <dbReference type="Google" id="ProtNLM"/>
    </source>
</evidence>
<feature type="signal peptide" evidence="8">
    <location>
        <begin position="1"/>
        <end position="17"/>
    </location>
</feature>
<dbReference type="SMART" id="SM00665">
    <property type="entry name" value="B561"/>
    <property type="match status" value="1"/>
</dbReference>
<keyword evidence="6 7" id="KW-0472">Membrane</keyword>
<keyword evidence="5 7" id="KW-1133">Transmembrane helix</keyword>
<keyword evidence="4" id="KW-0249">Electron transport</keyword>
<evidence type="ECO:0000256" key="2">
    <source>
        <dbReference type="ARBA" id="ARBA00022448"/>
    </source>
</evidence>
<sequence length="380" mass="40599">MAMLHLCWLAWAATSLARLQSFHPPGHDDLTHSINIPQSTAQSGSGSIYFQLKSSATNQVRWFALGQGTRMVGGNMFIVYPNGNNVTVSPRLGVGEIEPLYNSAARVSLLDGSGVSADGAITANIRCDSCITWPGGSADVTSASSGWIWSVKYGSPLNSGDVSAELTQHDDSGAVSIDLVKATGGSSDNPFLQLSGSSATITTATAVDGNSFFNKKRTAHGIMMSIVFVIMLPFFALTLHFFPSSRTATVHGLLQMLSLIVALVGLGLGVSMAREVQLLNNHHPIIGLVVVLGLTVFQPAMGLLQHRSYRKTGGKGIFAYVHRWFGRIMILLGILNGGLGLQLAIAPRGAIIGYSVVAEVVWLFYCAVIIWVQLKRKRSQ</sequence>
<evidence type="ECO:0000256" key="1">
    <source>
        <dbReference type="ARBA" id="ARBA00004370"/>
    </source>
</evidence>